<feature type="transmembrane region" description="Helical" evidence="2">
    <location>
        <begin position="193"/>
        <end position="213"/>
    </location>
</feature>
<dbReference type="RefSeq" id="WP_307493562.1">
    <property type="nucleotide sequence ID" value="NZ_JAUSVB010000004.1"/>
</dbReference>
<feature type="transmembrane region" description="Helical" evidence="2">
    <location>
        <begin position="122"/>
        <end position="143"/>
    </location>
</feature>
<feature type="transmembrane region" description="Helical" evidence="2">
    <location>
        <begin position="88"/>
        <end position="110"/>
    </location>
</feature>
<feature type="transmembrane region" description="Helical" evidence="2">
    <location>
        <begin position="26"/>
        <end position="44"/>
    </location>
</feature>
<evidence type="ECO:0000313" key="4">
    <source>
        <dbReference type="Proteomes" id="UP001239626"/>
    </source>
</evidence>
<sequence>MANEQLKASDDPYFAHETYRHLRTMLVALPALLLTGLVGAAFAFGLDSIQGSISAYYLGPMRDVFVGCMVGIAVCLVAYRGEALEDYALNLAGFYALFVAFVPTQLAHSLAKLGTEQERADVIASLRVTIAAVLLVSAAFLTVEVRTGHWAYRELRKNTVTRWFFRISTVLAVAFIVLLVWRTLEGETFDNVHVAAAVLLIASMATAVASYAWPARTGSMRPPTERSKKRRDSGRTGDGTGTYQWIFWLMVAGGIVIAVVAELVFASEYAVIIAELWELGLFVAFWLIQTLQKWEPPTAEEQQQATDGAAAGA</sequence>
<dbReference type="Proteomes" id="UP001239626">
    <property type="component" value="Unassembled WGS sequence"/>
</dbReference>
<evidence type="ECO:0000256" key="1">
    <source>
        <dbReference type="SAM" id="MobiDB-lite"/>
    </source>
</evidence>
<feature type="transmembrane region" description="Helical" evidence="2">
    <location>
        <begin position="269"/>
        <end position="288"/>
    </location>
</feature>
<keyword evidence="2" id="KW-1133">Transmembrane helix</keyword>
<evidence type="ECO:0000313" key="3">
    <source>
        <dbReference type="EMBL" id="MDQ0374739.1"/>
    </source>
</evidence>
<keyword evidence="4" id="KW-1185">Reference proteome</keyword>
<organism evidence="3 4">
    <name type="scientific">Cellulomonas humilata</name>
    <dbReference type="NCBI Taxonomy" id="144055"/>
    <lineage>
        <taxon>Bacteria</taxon>
        <taxon>Bacillati</taxon>
        <taxon>Actinomycetota</taxon>
        <taxon>Actinomycetes</taxon>
        <taxon>Micrococcales</taxon>
        <taxon>Cellulomonadaceae</taxon>
        <taxon>Cellulomonas</taxon>
    </lineage>
</organism>
<comment type="caution">
    <text evidence="3">The sequence shown here is derived from an EMBL/GenBank/DDBJ whole genome shotgun (WGS) entry which is preliminary data.</text>
</comment>
<gene>
    <name evidence="3" type="ORF">J2X26_003066</name>
</gene>
<evidence type="ECO:0000256" key="2">
    <source>
        <dbReference type="SAM" id="Phobius"/>
    </source>
</evidence>
<proteinExistence type="predicted"/>
<name>A0ABU0EHQ5_9CELL</name>
<keyword evidence="2" id="KW-0812">Transmembrane</keyword>
<dbReference type="EMBL" id="JAUSVB010000004">
    <property type="protein sequence ID" value="MDQ0374739.1"/>
    <property type="molecule type" value="Genomic_DNA"/>
</dbReference>
<keyword evidence="2" id="KW-0472">Membrane</keyword>
<feature type="transmembrane region" description="Helical" evidence="2">
    <location>
        <begin position="64"/>
        <end position="81"/>
    </location>
</feature>
<reference evidence="3 4" key="1">
    <citation type="submission" date="2023-07" db="EMBL/GenBank/DDBJ databases">
        <title>Sorghum-associated microbial communities from plants grown in Nebraska, USA.</title>
        <authorList>
            <person name="Schachtman D."/>
        </authorList>
    </citation>
    <scope>NUCLEOTIDE SEQUENCE [LARGE SCALE GENOMIC DNA]</scope>
    <source>
        <strain evidence="3 4">BE332</strain>
    </source>
</reference>
<feature type="region of interest" description="Disordered" evidence="1">
    <location>
        <begin position="217"/>
        <end position="236"/>
    </location>
</feature>
<feature type="transmembrane region" description="Helical" evidence="2">
    <location>
        <begin position="163"/>
        <end position="181"/>
    </location>
</feature>
<accession>A0ABU0EHQ5</accession>
<protein>
    <submittedName>
        <fullName evidence="3">Uncharacterized protein</fullName>
    </submittedName>
</protein>
<feature type="transmembrane region" description="Helical" evidence="2">
    <location>
        <begin position="245"/>
        <end position="263"/>
    </location>
</feature>